<dbReference type="Pfam" id="PF07244">
    <property type="entry name" value="POTRA"/>
    <property type="match status" value="5"/>
</dbReference>
<evidence type="ECO:0000313" key="12">
    <source>
        <dbReference type="Proteomes" id="UP000276634"/>
    </source>
</evidence>
<dbReference type="InterPro" id="IPR034746">
    <property type="entry name" value="POTRA"/>
</dbReference>
<dbReference type="OrthoDB" id="9803054at2"/>
<dbReference type="InterPro" id="IPR023707">
    <property type="entry name" value="OM_assembly_BamA"/>
</dbReference>
<comment type="subunit">
    <text evidence="8">Part of the Bam complex.</text>
</comment>
<protein>
    <recommendedName>
        <fullName evidence="8 9">Outer membrane protein assembly factor BamA</fullName>
    </recommendedName>
</protein>
<evidence type="ECO:0000256" key="6">
    <source>
        <dbReference type="ARBA" id="ARBA00023136"/>
    </source>
</evidence>
<keyword evidence="2 8" id="KW-1134">Transmembrane beta strand</keyword>
<gene>
    <name evidence="8" type="primary">bamA</name>
    <name evidence="11" type="ORF">EDC57_1419</name>
</gene>
<dbReference type="PANTHER" id="PTHR12815:SF23">
    <property type="entry name" value="OUTER MEMBRANE PROTEIN ASSEMBLY FACTOR BAMA"/>
    <property type="match status" value="1"/>
</dbReference>
<keyword evidence="6 8" id="KW-0472">Membrane</keyword>
<accession>A0A3N1Y3R2</accession>
<sequence length="770" mass="85077">MQGMRGGSIRRSLGWLAAVVLLVASAAAGAFEPFRVEAIRVEGNVRITEGTVFSYLPVQVGDRLDEEAAAGAIRALFRTGFFEDVRLERDGATLVVVVRERPAIGAVEIEGNRAIPTDELKKSLKDLGLAEGRVFDRSLLERIRRELERQYLSQGKYAARIETEVEPLERNRVAVRLRIREGEAARIRAIRILGNRAFTDEALLDRFQLGPKGPFAWFSKRDQYSRQRLAGDLETLRAYYMDRGYVEFAVDSTVVTLTPDRGSVFITIRVREGGRYRVGRVRVVGETVVPREELEALLTVAQGEVFSQRAVTESADAIAERLGVEGFAFANVNPVPELHREAGTVDLTFFVDPGKRVYVRRVEISGNTLTRDAVIRRELRQPEGAPLSTEAVRLSRTRLQRLGFFEEVNVETPRVPGSPDLVDVRLTVKERPTGNLIASVGYSDTQGVIFSGSVSEDNLFGRGTRLKLQIDNSSSNRIYSLAYDNPYYTLDGVSRGFSLNSRRTDAAEANVSDYSTDVDGAEIHWGVPVTEEDRLRFGIGAEATRLHTFSTSPQEILDFAAATGSSFTTYRLELAWTHDSRDRAFFATTGLYQRVGLELAVPGSDLTFYKLAYDLRWYRPLTRQLTFVGKLGVAFGDGYGDTASLPFFEHFFAGGVRSVRGFDGNSLGPRDSTGDPFGGNLRVVTNLELVLPLPGMADNDAVRVAGFVDVGNVFDTDGAGFDPDALRASAGVALNWFSPIGPLIFSWATPLRSEPGDETQSFQFSLGFAF</sequence>
<dbReference type="PIRSF" id="PIRSF006076">
    <property type="entry name" value="OM_assembly_OMP85"/>
    <property type="match status" value="1"/>
</dbReference>
<comment type="function">
    <text evidence="8">Part of the outer membrane protein assembly complex, which is involved in assembly and insertion of beta-barrel proteins into the outer membrane.</text>
</comment>
<dbReference type="Proteomes" id="UP000276634">
    <property type="component" value="Unassembled WGS sequence"/>
</dbReference>
<dbReference type="InterPro" id="IPR010827">
    <property type="entry name" value="BamA/TamA_POTRA"/>
</dbReference>
<dbReference type="GO" id="GO:1990063">
    <property type="term" value="C:Bam protein complex"/>
    <property type="evidence" value="ECO:0007669"/>
    <property type="project" value="TreeGrafter"/>
</dbReference>
<dbReference type="InterPro" id="IPR000184">
    <property type="entry name" value="Bac_surfAg_D15"/>
</dbReference>
<organism evidence="11 12">
    <name type="scientific">Inmirania thermothiophila</name>
    <dbReference type="NCBI Taxonomy" id="1750597"/>
    <lineage>
        <taxon>Bacteria</taxon>
        <taxon>Pseudomonadati</taxon>
        <taxon>Pseudomonadota</taxon>
        <taxon>Gammaproteobacteria</taxon>
        <taxon>Chromatiales</taxon>
        <taxon>Ectothiorhodospiraceae</taxon>
        <taxon>Inmirania</taxon>
    </lineage>
</organism>
<dbReference type="Gene3D" id="2.40.160.50">
    <property type="entry name" value="membrane protein fhac: a member of the omp85/tpsb transporter family"/>
    <property type="match status" value="1"/>
</dbReference>
<dbReference type="InterPro" id="IPR039910">
    <property type="entry name" value="D15-like"/>
</dbReference>
<evidence type="ECO:0000256" key="1">
    <source>
        <dbReference type="ARBA" id="ARBA00004370"/>
    </source>
</evidence>
<evidence type="ECO:0000259" key="10">
    <source>
        <dbReference type="PROSITE" id="PS51779"/>
    </source>
</evidence>
<feature type="domain" description="POTRA" evidence="10">
    <location>
        <begin position="357"/>
        <end position="431"/>
    </location>
</feature>
<evidence type="ECO:0000256" key="8">
    <source>
        <dbReference type="HAMAP-Rule" id="MF_01430"/>
    </source>
</evidence>
<evidence type="ECO:0000313" key="11">
    <source>
        <dbReference type="EMBL" id="ROR32222.1"/>
    </source>
</evidence>
<feature type="domain" description="POTRA" evidence="10">
    <location>
        <begin position="34"/>
        <end position="101"/>
    </location>
</feature>
<evidence type="ECO:0000256" key="5">
    <source>
        <dbReference type="ARBA" id="ARBA00022737"/>
    </source>
</evidence>
<dbReference type="PANTHER" id="PTHR12815">
    <property type="entry name" value="SORTING AND ASSEMBLY MACHINERY SAMM50 PROTEIN FAMILY MEMBER"/>
    <property type="match status" value="1"/>
</dbReference>
<dbReference type="Pfam" id="PF01103">
    <property type="entry name" value="Omp85"/>
    <property type="match status" value="1"/>
</dbReference>
<keyword evidence="7 8" id="KW-0998">Cell outer membrane</keyword>
<dbReference type="PROSITE" id="PS51779">
    <property type="entry name" value="POTRA"/>
    <property type="match status" value="5"/>
</dbReference>
<keyword evidence="12" id="KW-1185">Reference proteome</keyword>
<feature type="domain" description="POTRA" evidence="10">
    <location>
        <begin position="185"/>
        <end position="273"/>
    </location>
</feature>
<keyword evidence="5 8" id="KW-0677">Repeat</keyword>
<evidence type="ECO:0000256" key="9">
    <source>
        <dbReference type="NCBIfam" id="TIGR03303"/>
    </source>
</evidence>
<dbReference type="GO" id="GO:0043165">
    <property type="term" value="P:Gram-negative-bacterium-type cell outer membrane assembly"/>
    <property type="evidence" value="ECO:0007669"/>
    <property type="project" value="UniProtKB-UniRule"/>
</dbReference>
<evidence type="ECO:0000256" key="4">
    <source>
        <dbReference type="ARBA" id="ARBA00022729"/>
    </source>
</evidence>
<feature type="domain" description="POTRA" evidence="10">
    <location>
        <begin position="102"/>
        <end position="182"/>
    </location>
</feature>
<comment type="subcellular location">
    <subcellularLocation>
        <location evidence="8">Cell outer membrane</location>
    </subcellularLocation>
    <subcellularLocation>
        <location evidence="1">Membrane</location>
    </subcellularLocation>
</comment>
<dbReference type="NCBIfam" id="TIGR03303">
    <property type="entry name" value="OM_YaeT"/>
    <property type="match status" value="1"/>
</dbReference>
<evidence type="ECO:0000256" key="7">
    <source>
        <dbReference type="ARBA" id="ARBA00023237"/>
    </source>
</evidence>
<dbReference type="HAMAP" id="MF_01430">
    <property type="entry name" value="OM_assembly_BamA"/>
    <property type="match status" value="1"/>
</dbReference>
<proteinExistence type="inferred from homology"/>
<reference evidence="11 12" key="1">
    <citation type="submission" date="2018-11" db="EMBL/GenBank/DDBJ databases">
        <title>Genomic Encyclopedia of Type Strains, Phase IV (KMG-IV): sequencing the most valuable type-strain genomes for metagenomic binning, comparative biology and taxonomic classification.</title>
        <authorList>
            <person name="Goeker M."/>
        </authorList>
    </citation>
    <scope>NUCLEOTIDE SEQUENCE [LARGE SCALE GENOMIC DNA]</scope>
    <source>
        <strain evidence="11 12">DSM 100275</strain>
    </source>
</reference>
<feature type="domain" description="POTRA" evidence="10">
    <location>
        <begin position="276"/>
        <end position="354"/>
    </location>
</feature>
<dbReference type="Gene3D" id="3.10.20.310">
    <property type="entry name" value="membrane protein fhac"/>
    <property type="match status" value="5"/>
</dbReference>
<evidence type="ECO:0000256" key="2">
    <source>
        <dbReference type="ARBA" id="ARBA00022452"/>
    </source>
</evidence>
<dbReference type="GO" id="GO:0051205">
    <property type="term" value="P:protein insertion into membrane"/>
    <property type="evidence" value="ECO:0007669"/>
    <property type="project" value="UniProtKB-UniRule"/>
</dbReference>
<keyword evidence="3 8" id="KW-0812">Transmembrane</keyword>
<dbReference type="EMBL" id="RJVI01000002">
    <property type="protein sequence ID" value="ROR32222.1"/>
    <property type="molecule type" value="Genomic_DNA"/>
</dbReference>
<name>A0A3N1Y3R2_9GAMM</name>
<keyword evidence="4 8" id="KW-0732">Signal</keyword>
<evidence type="ECO:0000256" key="3">
    <source>
        <dbReference type="ARBA" id="ARBA00022692"/>
    </source>
</evidence>
<comment type="similarity">
    <text evidence="8">Belongs to the BamA family.</text>
</comment>
<dbReference type="AlphaFoldDB" id="A0A3N1Y3R2"/>
<comment type="caution">
    <text evidence="11">The sequence shown here is derived from an EMBL/GenBank/DDBJ whole genome shotgun (WGS) entry which is preliminary data.</text>
</comment>